<proteinExistence type="predicted"/>
<keyword evidence="1" id="KW-0812">Transmembrane</keyword>
<gene>
    <name evidence="2" type="ORF">LSAT_V11C800392050</name>
</gene>
<dbReference type="Proteomes" id="UP000235145">
    <property type="component" value="Unassembled WGS sequence"/>
</dbReference>
<organism evidence="2 3">
    <name type="scientific">Lactuca sativa</name>
    <name type="common">Garden lettuce</name>
    <dbReference type="NCBI Taxonomy" id="4236"/>
    <lineage>
        <taxon>Eukaryota</taxon>
        <taxon>Viridiplantae</taxon>
        <taxon>Streptophyta</taxon>
        <taxon>Embryophyta</taxon>
        <taxon>Tracheophyta</taxon>
        <taxon>Spermatophyta</taxon>
        <taxon>Magnoliopsida</taxon>
        <taxon>eudicotyledons</taxon>
        <taxon>Gunneridae</taxon>
        <taxon>Pentapetalae</taxon>
        <taxon>asterids</taxon>
        <taxon>campanulids</taxon>
        <taxon>Asterales</taxon>
        <taxon>Asteraceae</taxon>
        <taxon>Cichorioideae</taxon>
        <taxon>Cichorieae</taxon>
        <taxon>Lactucinae</taxon>
        <taxon>Lactuca</taxon>
    </lineage>
</organism>
<keyword evidence="1" id="KW-0472">Membrane</keyword>
<keyword evidence="3" id="KW-1185">Reference proteome</keyword>
<dbReference type="AlphaFoldDB" id="A0A9R1ULE0"/>
<reference evidence="2 3" key="1">
    <citation type="journal article" date="2017" name="Nat. Commun.">
        <title>Genome assembly with in vitro proximity ligation data and whole-genome triplication in lettuce.</title>
        <authorList>
            <person name="Reyes-Chin-Wo S."/>
            <person name="Wang Z."/>
            <person name="Yang X."/>
            <person name="Kozik A."/>
            <person name="Arikit S."/>
            <person name="Song C."/>
            <person name="Xia L."/>
            <person name="Froenicke L."/>
            <person name="Lavelle D.O."/>
            <person name="Truco M.J."/>
            <person name="Xia R."/>
            <person name="Zhu S."/>
            <person name="Xu C."/>
            <person name="Xu H."/>
            <person name="Xu X."/>
            <person name="Cox K."/>
            <person name="Korf I."/>
            <person name="Meyers B.C."/>
            <person name="Michelmore R.W."/>
        </authorList>
    </citation>
    <scope>NUCLEOTIDE SEQUENCE [LARGE SCALE GENOMIC DNA]</scope>
    <source>
        <strain evidence="3">cv. Salinas</strain>
        <tissue evidence="2">Seedlings</tissue>
    </source>
</reference>
<evidence type="ECO:0000313" key="2">
    <source>
        <dbReference type="EMBL" id="KAJ0189045.1"/>
    </source>
</evidence>
<accession>A0A9R1ULE0</accession>
<feature type="transmembrane region" description="Helical" evidence="1">
    <location>
        <begin position="55"/>
        <end position="78"/>
    </location>
</feature>
<comment type="caution">
    <text evidence="2">The sequence shown here is derived from an EMBL/GenBank/DDBJ whole genome shotgun (WGS) entry which is preliminary data.</text>
</comment>
<protein>
    <submittedName>
        <fullName evidence="2">Uncharacterized protein</fullName>
    </submittedName>
</protein>
<sequence length="151" mass="17027">MTRRVELDISLELHSNSASHMGGLGELYEDGQELDELEEQLVVDFVLVVGAAWPYFFKLAVAVVNCYMIICLCAHGCWTGVGLRRVLLRAVGQHTQGGPGVTRFSSAFLTLQSLSEKNEQLKNMFFSNEWEEYKFFGTPKGRALYEIVTRN</sequence>
<evidence type="ECO:0000256" key="1">
    <source>
        <dbReference type="SAM" id="Phobius"/>
    </source>
</evidence>
<name>A0A9R1ULE0_LACSA</name>
<evidence type="ECO:0000313" key="3">
    <source>
        <dbReference type="Proteomes" id="UP000235145"/>
    </source>
</evidence>
<dbReference type="EMBL" id="NBSK02000008">
    <property type="protein sequence ID" value="KAJ0189045.1"/>
    <property type="molecule type" value="Genomic_DNA"/>
</dbReference>
<keyword evidence="1" id="KW-1133">Transmembrane helix</keyword>